<sequence>MWYFWLAGFFVILKIYNRLSSGICYSDSVMTGKVVIVTGANNGIGFQTAMEIAKRGAKVILACRDEAKGKRAEASIRKVSKNNLVRYEYLDLSSLTSVRRFVEEFKRKEAKLDVLINNAGASGMGGKKTADGIVRDMQVNHFGPFLLTVLLVPWLKKAEPSRIIRNNRGINEENRYGFLRIYANSKLCNVLFSNELARRLQDTSVAVNSLNPGQVNTSFYKNAKFLEKLRSMVLFTFFKSPWEGAQTSIFLAVSDDCDCMTGKYFMDCEESKMSFKATDQSNGMKLWKLSEELVKLKPEEAI</sequence>
<evidence type="ECO:0000313" key="1">
    <source>
        <dbReference type="EMBL" id="KAI8441874.1"/>
    </source>
</evidence>
<organism evidence="1 2">
    <name type="scientific">Choristoneura fumiferana</name>
    <name type="common">Spruce budworm moth</name>
    <name type="synonym">Archips fumiferana</name>
    <dbReference type="NCBI Taxonomy" id="7141"/>
    <lineage>
        <taxon>Eukaryota</taxon>
        <taxon>Metazoa</taxon>
        <taxon>Ecdysozoa</taxon>
        <taxon>Arthropoda</taxon>
        <taxon>Hexapoda</taxon>
        <taxon>Insecta</taxon>
        <taxon>Pterygota</taxon>
        <taxon>Neoptera</taxon>
        <taxon>Endopterygota</taxon>
        <taxon>Lepidoptera</taxon>
        <taxon>Glossata</taxon>
        <taxon>Ditrysia</taxon>
        <taxon>Tortricoidea</taxon>
        <taxon>Tortricidae</taxon>
        <taxon>Tortricinae</taxon>
        <taxon>Choristoneura</taxon>
    </lineage>
</organism>
<comment type="caution">
    <text evidence="1">The sequence shown here is derived from an EMBL/GenBank/DDBJ whole genome shotgun (WGS) entry which is preliminary data.</text>
</comment>
<dbReference type="EMBL" id="CM046109">
    <property type="protein sequence ID" value="KAI8441874.1"/>
    <property type="molecule type" value="Genomic_DNA"/>
</dbReference>
<reference evidence="1 2" key="1">
    <citation type="journal article" date="2022" name="Genome Biol. Evol.">
        <title>The Spruce Budworm Genome: Reconstructing the Evolutionary History of Antifreeze Proteins.</title>
        <authorList>
            <person name="Beliveau C."/>
            <person name="Gagne P."/>
            <person name="Picq S."/>
            <person name="Vernygora O."/>
            <person name="Keeling C.I."/>
            <person name="Pinkney K."/>
            <person name="Doucet D."/>
            <person name="Wen F."/>
            <person name="Johnston J.S."/>
            <person name="Maaroufi H."/>
            <person name="Boyle B."/>
            <person name="Laroche J."/>
            <person name="Dewar K."/>
            <person name="Juretic N."/>
            <person name="Blackburn G."/>
            <person name="Nisole A."/>
            <person name="Brunet B."/>
            <person name="Brandao M."/>
            <person name="Lumley L."/>
            <person name="Duan J."/>
            <person name="Quan G."/>
            <person name="Lucarotti C.J."/>
            <person name="Roe A.D."/>
            <person name="Sperling F.A.H."/>
            <person name="Levesque R.C."/>
            <person name="Cusson M."/>
        </authorList>
    </citation>
    <scope>NUCLEOTIDE SEQUENCE [LARGE SCALE GENOMIC DNA]</scope>
    <source>
        <strain evidence="1">Glfc:IPQL:Cfum</strain>
    </source>
</reference>
<protein>
    <submittedName>
        <fullName evidence="1">Uncharacterized protein</fullName>
    </submittedName>
</protein>
<accession>A0ACC0KZ98</accession>
<proteinExistence type="predicted"/>
<name>A0ACC0KZ98_CHOFU</name>
<dbReference type="Proteomes" id="UP001064048">
    <property type="component" value="Chromosome 9"/>
</dbReference>
<gene>
    <name evidence="1" type="ORF">MSG28_005557</name>
</gene>
<keyword evidence="2" id="KW-1185">Reference proteome</keyword>
<evidence type="ECO:0000313" key="2">
    <source>
        <dbReference type="Proteomes" id="UP001064048"/>
    </source>
</evidence>